<evidence type="ECO:0000313" key="2">
    <source>
        <dbReference type="Proteomes" id="UP000003875"/>
    </source>
</evidence>
<reference evidence="1 2" key="1">
    <citation type="submission" date="2009-02" db="EMBL/GenBank/DDBJ databases">
        <title>Draft genome sequence of Bifidobacterium pseudocatenulatum (DSM 20438).</title>
        <authorList>
            <person name="Sudarsanam P."/>
            <person name="Ley R."/>
            <person name="Guruge J."/>
            <person name="Turnbaugh P.J."/>
            <person name="Mahowald M."/>
            <person name="Liep D."/>
            <person name="Gordon J."/>
        </authorList>
    </citation>
    <scope>NUCLEOTIDE SEQUENCE [LARGE SCALE GENOMIC DNA]</scope>
    <source>
        <strain evidence="1 2">DSM 20438</strain>
    </source>
</reference>
<dbReference type="Proteomes" id="UP000003875">
    <property type="component" value="Unassembled WGS sequence"/>
</dbReference>
<accession>C0BQU8</accession>
<dbReference type="AlphaFoldDB" id="C0BQU8"/>
<name>C0BQU8_BIFPS</name>
<evidence type="ECO:0000313" key="1">
    <source>
        <dbReference type="EMBL" id="EEG71861.1"/>
    </source>
</evidence>
<proteinExistence type="predicted"/>
<protein>
    <submittedName>
        <fullName evidence="1">Uncharacterized protein</fullName>
    </submittedName>
</protein>
<reference evidence="1 2" key="2">
    <citation type="submission" date="2009-02" db="EMBL/GenBank/DDBJ databases">
        <authorList>
            <person name="Fulton L."/>
            <person name="Clifton S."/>
            <person name="Fulton B."/>
            <person name="Xu J."/>
            <person name="Minx P."/>
            <person name="Pepin K.H."/>
            <person name="Johnson M."/>
            <person name="Bhonagiri V."/>
            <person name="Nash W.E."/>
            <person name="Mardis E.R."/>
            <person name="Wilson R.K."/>
        </authorList>
    </citation>
    <scope>NUCLEOTIDE SEQUENCE [LARGE SCALE GENOMIC DNA]</scope>
    <source>
        <strain evidence="1 2">DSM 20438</strain>
    </source>
</reference>
<dbReference type="EMBL" id="ABXX02000001">
    <property type="protein sequence ID" value="EEG71861.1"/>
    <property type="molecule type" value="Genomic_DNA"/>
</dbReference>
<sequence length="40" mass="4378">MKFGGLTKISEDWLAKGGDAQLAKKRKIKGVEPQTTVPHL</sequence>
<organism evidence="1 2">
    <name type="scientific">Bifidobacterium pseudocatenulatum DSM 20438 = JCM 1200 = LMG 10505</name>
    <dbReference type="NCBI Taxonomy" id="547043"/>
    <lineage>
        <taxon>Bacteria</taxon>
        <taxon>Bacillati</taxon>
        <taxon>Actinomycetota</taxon>
        <taxon>Actinomycetes</taxon>
        <taxon>Bifidobacteriales</taxon>
        <taxon>Bifidobacteriaceae</taxon>
        <taxon>Bifidobacterium</taxon>
    </lineage>
</organism>
<comment type="caution">
    <text evidence="1">The sequence shown here is derived from an EMBL/GenBank/DDBJ whole genome shotgun (WGS) entry which is preliminary data.</text>
</comment>
<gene>
    <name evidence="1" type="ORF">BIFPSEUDO_02753</name>
</gene>